<dbReference type="EMBL" id="JBHLUN010000010">
    <property type="protein sequence ID" value="MFC0409645.1"/>
    <property type="molecule type" value="Genomic_DNA"/>
</dbReference>
<protein>
    <recommendedName>
        <fullName evidence="4">DUF2939 domain-containing protein</fullName>
    </recommendedName>
</protein>
<dbReference type="RefSeq" id="WP_377045393.1">
    <property type="nucleotide sequence ID" value="NZ_JBHLUN010000010.1"/>
</dbReference>
<evidence type="ECO:0000256" key="1">
    <source>
        <dbReference type="SAM" id="Phobius"/>
    </source>
</evidence>
<gene>
    <name evidence="2" type="ORF">ACFFGY_15435</name>
</gene>
<proteinExistence type="predicted"/>
<evidence type="ECO:0000313" key="3">
    <source>
        <dbReference type="Proteomes" id="UP001589865"/>
    </source>
</evidence>
<name>A0ABV6JWB8_9PROT</name>
<accession>A0ABV6JWB8</accession>
<keyword evidence="1" id="KW-0812">Transmembrane</keyword>
<keyword evidence="3" id="KW-1185">Reference proteome</keyword>
<reference evidence="2 3" key="1">
    <citation type="submission" date="2024-09" db="EMBL/GenBank/DDBJ databases">
        <authorList>
            <person name="Sun Q."/>
            <person name="Mori K."/>
        </authorList>
    </citation>
    <scope>NUCLEOTIDE SEQUENCE [LARGE SCALE GENOMIC DNA]</scope>
    <source>
        <strain evidence="2 3">TBRC 5777</strain>
    </source>
</reference>
<evidence type="ECO:0008006" key="4">
    <source>
        <dbReference type="Google" id="ProtNLM"/>
    </source>
</evidence>
<evidence type="ECO:0000313" key="2">
    <source>
        <dbReference type="EMBL" id="MFC0409645.1"/>
    </source>
</evidence>
<organism evidence="2 3">
    <name type="scientific">Roseomonas elaeocarpi</name>
    <dbReference type="NCBI Taxonomy" id="907779"/>
    <lineage>
        <taxon>Bacteria</taxon>
        <taxon>Pseudomonadati</taxon>
        <taxon>Pseudomonadota</taxon>
        <taxon>Alphaproteobacteria</taxon>
        <taxon>Acetobacterales</taxon>
        <taxon>Roseomonadaceae</taxon>
        <taxon>Roseomonas</taxon>
    </lineage>
</organism>
<feature type="transmembrane region" description="Helical" evidence="1">
    <location>
        <begin position="53"/>
        <end position="73"/>
    </location>
</feature>
<keyword evidence="1" id="KW-0472">Membrane</keyword>
<keyword evidence="1" id="KW-1133">Transmembrane helix</keyword>
<comment type="caution">
    <text evidence="2">The sequence shown here is derived from an EMBL/GenBank/DDBJ whole genome shotgun (WGS) entry which is preliminary data.</text>
</comment>
<sequence>MPLDGNTDDWEGVWADYDARNTGPDALVRRGGPTTRDASQAAAVRPSARSRRWLLLPLLLLLAALAWVLPPWIAANRFVEAVETATPERVVKFADLAALEKDAAAELNARIPAGLEPGAADFLWAMAGDMRASWAEPEALAAWLRLRRAGAFGFEPVLPPLGGSEGASGLGWTRAQVKFEGGVGFELRVEGQSLRWVGIDFVR</sequence>
<dbReference type="Proteomes" id="UP001589865">
    <property type="component" value="Unassembled WGS sequence"/>
</dbReference>